<protein>
    <submittedName>
        <fullName evidence="1">Uncharacterized protein</fullName>
    </submittedName>
</protein>
<keyword evidence="2" id="KW-1185">Reference proteome</keyword>
<evidence type="ECO:0000313" key="1">
    <source>
        <dbReference type="EMBL" id="MDX8473134.1"/>
    </source>
</evidence>
<dbReference type="RefSeq" id="WP_320315611.1">
    <property type="nucleotide sequence ID" value="NZ_JAVIIX010000002.1"/>
</dbReference>
<comment type="caution">
    <text evidence="1">The sequence shown here is derived from an EMBL/GenBank/DDBJ whole genome shotgun (WGS) entry which is preliminary data.</text>
</comment>
<sequence>MSVSAPDPLSTLIAATRNDGLGGRLLAMANAKTLADTFGYRFGFTWNRKVVADKAFHVVDVADRIFSPDFIERHWLGERVKASKFGILDAAALAGRSLGEVAKEKKLRGWICDDFQILRHFRGDEARLVAQSETLRSFDFSRTVKEAIDAANQSRFLQPMAALHLRSGDIVHGKHRATLIFAGKVIPSTLARAVISRLSSMGMPTLLIGQHRPTLDYLKAETGAVLASDFGADAFEDETLKAFFEMALMARCRQIYSGSSIYAEIASLMGDVPLMRAAALFDAPRAAEIVLDELKHRQANYHPLEAAFGYQAAFLAMEDRIEPRQAREILDKAYALDPENDAYALKIASACFRERDYASGEAVLKSVMIRQFRQRPKIPLTIMRLLGDELFRRYPFAGDFEFFFAAAEAGYPYAAACSAWILQQAKADQGRALAMADRAVKADPSDQILRKVKRRILQGKRPSSGLITKARWRIAWLRGLGAA</sequence>
<proteinExistence type="predicted"/>
<accession>A0ABU4XEU4</accession>
<evidence type="ECO:0000313" key="2">
    <source>
        <dbReference type="Proteomes" id="UP001271780"/>
    </source>
</evidence>
<dbReference type="Proteomes" id="UP001271780">
    <property type="component" value="Unassembled WGS sequence"/>
</dbReference>
<reference evidence="1 2" key="1">
    <citation type="submission" date="2023-08" db="EMBL/GenBank/DDBJ databases">
        <title>Implementing the SeqCode for naming new Mesorhizobium species isolated from Vachellia karroo root nodules.</title>
        <authorList>
            <person name="Van Lill M."/>
        </authorList>
    </citation>
    <scope>NUCLEOTIDE SEQUENCE [LARGE SCALE GENOMIC DNA]</scope>
    <source>
        <strain evidence="1 2">VK23A</strain>
    </source>
</reference>
<dbReference type="EMBL" id="JAVIIZ010000006">
    <property type="protein sequence ID" value="MDX8473134.1"/>
    <property type="molecule type" value="Genomic_DNA"/>
</dbReference>
<organism evidence="1 2">
    <name type="scientific">Mesorhizobium dulcispinae</name>
    <dbReference type="NCBI Taxonomy" id="3072316"/>
    <lineage>
        <taxon>Bacteria</taxon>
        <taxon>Pseudomonadati</taxon>
        <taxon>Pseudomonadota</taxon>
        <taxon>Alphaproteobacteria</taxon>
        <taxon>Hyphomicrobiales</taxon>
        <taxon>Phyllobacteriaceae</taxon>
        <taxon>Mesorhizobium</taxon>
    </lineage>
</organism>
<name>A0ABU4XEU4_9HYPH</name>
<gene>
    <name evidence="1" type="ORF">RFM27_13725</name>
</gene>